<dbReference type="PANTHER" id="PTHR38133:SF1">
    <property type="entry name" value="SLR1429 PROTEIN"/>
    <property type="match status" value="1"/>
</dbReference>
<proteinExistence type="predicted"/>
<name>A0A844FVV9_9FIRM</name>
<dbReference type="GO" id="GO:0008270">
    <property type="term" value="F:zinc ion binding"/>
    <property type="evidence" value="ECO:0007669"/>
    <property type="project" value="UniProtKB-KW"/>
</dbReference>
<evidence type="ECO:0000259" key="2">
    <source>
        <dbReference type="PROSITE" id="PS50966"/>
    </source>
</evidence>
<evidence type="ECO:0000256" key="1">
    <source>
        <dbReference type="PROSITE-ProRule" id="PRU00325"/>
    </source>
</evidence>
<reference evidence="3 4" key="1">
    <citation type="submission" date="2019-08" db="EMBL/GenBank/DDBJ databases">
        <title>In-depth cultivation of the pig gut microbiome towards novel bacterial diversity and tailored functional studies.</title>
        <authorList>
            <person name="Wylensek D."/>
            <person name="Hitch T.C.A."/>
            <person name="Clavel T."/>
        </authorList>
    </citation>
    <scope>NUCLEOTIDE SEQUENCE [LARGE SCALE GENOMIC DNA]</scope>
    <source>
        <strain evidence="3 4">CA-Schmier-601-WT-3</strain>
    </source>
</reference>
<dbReference type="InterPro" id="IPR007527">
    <property type="entry name" value="Znf_SWIM"/>
</dbReference>
<dbReference type="RefSeq" id="WP_154516657.1">
    <property type="nucleotide sequence ID" value="NZ_VUNM01000018.1"/>
</dbReference>
<dbReference type="EMBL" id="VUNM01000018">
    <property type="protein sequence ID" value="MST89532.1"/>
    <property type="molecule type" value="Genomic_DNA"/>
</dbReference>
<feature type="domain" description="SWIM-type" evidence="2">
    <location>
        <begin position="155"/>
        <end position="185"/>
    </location>
</feature>
<dbReference type="AlphaFoldDB" id="A0A844FVV9"/>
<keyword evidence="1" id="KW-0479">Metal-binding</keyword>
<dbReference type="Pfam" id="PF04434">
    <property type="entry name" value="SWIM"/>
    <property type="match status" value="1"/>
</dbReference>
<sequence length="246" mass="27975">MTKYWNSPIHYSQPTIKELQSKIASSNNKANKKGKQYQPIHIEGRQIAKSWWGQAWCNVIENYADYGSRLERGKRYVRSGTVIDLHITKGRVKALVQGRRAAPYKVDIHISPLKAEEMDALVEKCSHKISTLETLINGDFPEDLQELFTSSNGLFPSSREISFSCSCPDWAIMCKHVAAVMYGIGAKFDENPFLFFELRGIDVHRLIDVAIESHVDHMLEHAHDPSDRIIEDDDIKAIFGIDIMNA</sequence>
<accession>A0A844FVV9</accession>
<dbReference type="Proteomes" id="UP000442619">
    <property type="component" value="Unassembled WGS sequence"/>
</dbReference>
<evidence type="ECO:0000313" key="3">
    <source>
        <dbReference type="EMBL" id="MST89532.1"/>
    </source>
</evidence>
<gene>
    <name evidence="3" type="ORF">FYJ79_08100</name>
</gene>
<protein>
    <recommendedName>
        <fullName evidence="2">SWIM-type domain-containing protein</fullName>
    </recommendedName>
</protein>
<keyword evidence="1" id="KW-0863">Zinc-finger</keyword>
<keyword evidence="4" id="KW-1185">Reference proteome</keyword>
<keyword evidence="1" id="KW-0862">Zinc</keyword>
<organism evidence="3 4">
    <name type="scientific">Sharpea porci</name>
    <dbReference type="NCBI Taxonomy" id="2652286"/>
    <lineage>
        <taxon>Bacteria</taxon>
        <taxon>Bacillati</taxon>
        <taxon>Bacillota</taxon>
        <taxon>Erysipelotrichia</taxon>
        <taxon>Erysipelotrichales</taxon>
        <taxon>Coprobacillaceae</taxon>
        <taxon>Sharpea</taxon>
    </lineage>
</organism>
<dbReference type="PANTHER" id="PTHR38133">
    <property type="entry name" value="SLR1429 PROTEIN"/>
    <property type="match status" value="1"/>
</dbReference>
<evidence type="ECO:0000313" key="4">
    <source>
        <dbReference type="Proteomes" id="UP000442619"/>
    </source>
</evidence>
<comment type="caution">
    <text evidence="3">The sequence shown here is derived from an EMBL/GenBank/DDBJ whole genome shotgun (WGS) entry which is preliminary data.</text>
</comment>
<dbReference type="PROSITE" id="PS50966">
    <property type="entry name" value="ZF_SWIM"/>
    <property type="match status" value="1"/>
</dbReference>